<dbReference type="EMBL" id="CAKAEH010001421">
    <property type="protein sequence ID" value="CAG9536011.1"/>
    <property type="molecule type" value="Genomic_DNA"/>
</dbReference>
<feature type="compositionally biased region" description="Polar residues" evidence="1">
    <location>
        <begin position="957"/>
        <end position="967"/>
    </location>
</feature>
<protein>
    <recommendedName>
        <fullName evidence="4">DUF4378 domain-containing protein</fullName>
    </recommendedName>
</protein>
<feature type="compositionally biased region" description="Low complexity" evidence="1">
    <location>
        <begin position="997"/>
        <end position="1009"/>
    </location>
</feature>
<feature type="compositionally biased region" description="Basic and acidic residues" evidence="1">
    <location>
        <begin position="982"/>
        <end position="996"/>
    </location>
</feature>
<reference evidence="2" key="1">
    <citation type="submission" date="2021-09" db="EMBL/GenBank/DDBJ databases">
        <authorList>
            <consortium name="Pathogen Informatics"/>
        </authorList>
    </citation>
    <scope>NUCLEOTIDE SEQUENCE</scope>
</reference>
<proteinExistence type="predicted"/>
<evidence type="ECO:0000313" key="3">
    <source>
        <dbReference type="Proteomes" id="UP000746747"/>
    </source>
</evidence>
<feature type="region of interest" description="Disordered" evidence="1">
    <location>
        <begin position="937"/>
        <end position="1020"/>
    </location>
</feature>
<accession>A0A8J2M5W8</accession>
<evidence type="ECO:0000313" key="2">
    <source>
        <dbReference type="EMBL" id="CAG9536011.1"/>
    </source>
</evidence>
<keyword evidence="3" id="KW-1185">Reference proteome</keyword>
<dbReference type="Proteomes" id="UP000746747">
    <property type="component" value="Unassembled WGS sequence"/>
</dbReference>
<gene>
    <name evidence="2" type="ORF">CJOHNSTONI_LOCUS5975</name>
</gene>
<name>A0A8J2M5W8_9BILA</name>
<evidence type="ECO:0000256" key="1">
    <source>
        <dbReference type="SAM" id="MobiDB-lite"/>
    </source>
</evidence>
<sequence>MDRHDLLEHIRRQILNVENKANSRKSHGVEKVANKARKFRVIYKKVPSAKNTFEENVLRKAQSIRTSVAFKQCCRRLNSYEDENVEVISKPYNSMPSLYTSKSVSRVEKNNCKKSMQCFRSKQFPAGTCGSGSWAHKSLLTSAEEPQIKKTVVDVDRFLRNSKMDSHLLQSTRSCTKNKVEGITKGKIVQPQIAAISQHMNLNISGCEHNSSCDEISVKIKQSFSTLNDLENDIDKAARFLQASFSNRLSISSLFECGKMNDESSFKQCIMRKHPYNDHHFPKQGVKSVTLGKTLGCRLKAHIAYGRNVAEMSQHLRDVRDAFSSQTLLHKHEVDDVRNSLSNKICFDGQSSFYATVQQRMNKALQHNSVSNNMYQSSQYPLKERNYCDPIDLSTSSFSKIDSIQDGDSDDAKDVVRSTESKITPQTVVQQEKSSDMKLINESPSTYSTLNDVNQNDVVSSSPTYLSQELLRREHYASSTVRALRQFYRDSMLYFVVLRKLYRQQKIEGLWKVENEEERIKAACLLLKQKYIDSVRSAMPTKNLVDYHLHETARIQLLNLDLQKRLILLRGNKKNSSFEKLRHGSEKVLLLTKNFEKNNLANELEKWERKLKTRSRFKIDGGLVADIDNTGSLFSNPVRIVRNTQEVKVQNPRSYNRKLQQLREELKWKRKEADFLKRTFNQRMMRSDQSEENSLRAQIDAHECYITETEKDIAQLIRLQNGNDDDNERLTVIPTEKCESYPASPKLTSMEITAKRAFSDGRFSEPDKSKTSIDADAHSTSKSCSLEWDPEKRSIEITQYSKLILEEKSGTDGVSEKYKIPHSSGKTRGTCYSVELPSSSTLTPSRLISAEQLTDSLKPNYVEENCSVSDETPLDNKLFCSQDVPTFPKDPAHLMIYSPGSSHSSELLYGETGSFKQDISKEALLMSVICQSDRSYSQAEEKDKSAVQTIDGRETAADQSNLSSTIVDEQFFTPLPSDIEDNEKSDNEVKEERIASRESSSSFHTTNSSPVPDEQISSKTAHRSLLTLSPKSRKFKLTVSPLSSSKSLTSSRYAASMPRDDSSRSSTDSPRTRKTESNHCISPLSASLLESLLEDSLTIMLRLNRSQVLEDETFVLHEGHKLTASSATLPADSSWQSDQSYDLNRIPVPEDLIPGLDLSGINSIEAETITEKNDFSSKLEEVSSLAEIRNDELVKSLEPMSSQFRYYLSDEKWTAEEIHSVSEQIWNLASLEHPLEILVSNDPSGIASQEVQMRQMIADRCCEIAKCCFKDVGNRRYMGLTNINCFRPRNLLHLRSILQKQFSKYYESNKLDNEKKRWKSLSRDHNSDIENIILEELYAEQDGWEDILENYENEIKAELVAELWHEQLDESLSSAINV</sequence>
<organism evidence="2 3">
    <name type="scientific">Cercopithifilaria johnstoni</name>
    <dbReference type="NCBI Taxonomy" id="2874296"/>
    <lineage>
        <taxon>Eukaryota</taxon>
        <taxon>Metazoa</taxon>
        <taxon>Ecdysozoa</taxon>
        <taxon>Nematoda</taxon>
        <taxon>Chromadorea</taxon>
        <taxon>Rhabditida</taxon>
        <taxon>Spirurina</taxon>
        <taxon>Spiruromorpha</taxon>
        <taxon>Filarioidea</taxon>
        <taxon>Onchocercidae</taxon>
        <taxon>Cercopithifilaria</taxon>
    </lineage>
</organism>
<feature type="compositionally biased region" description="Basic and acidic residues" evidence="1">
    <location>
        <begin position="939"/>
        <end position="956"/>
    </location>
</feature>
<feature type="region of interest" description="Disordered" evidence="1">
    <location>
        <begin position="1047"/>
        <end position="1079"/>
    </location>
</feature>
<dbReference type="OrthoDB" id="5876660at2759"/>
<comment type="caution">
    <text evidence="2">The sequence shown here is derived from an EMBL/GenBank/DDBJ whole genome shotgun (WGS) entry which is preliminary data.</text>
</comment>
<evidence type="ECO:0008006" key="4">
    <source>
        <dbReference type="Google" id="ProtNLM"/>
    </source>
</evidence>